<evidence type="ECO:0000256" key="2">
    <source>
        <dbReference type="ARBA" id="ARBA00022481"/>
    </source>
</evidence>
<name>A0A2H0X7T4_UNCKA</name>
<dbReference type="PANTHER" id="PTHR43804">
    <property type="entry name" value="LD18447P"/>
    <property type="match status" value="1"/>
</dbReference>
<evidence type="ECO:0000256" key="3">
    <source>
        <dbReference type="ARBA" id="ARBA00022917"/>
    </source>
</evidence>
<accession>A0A2H0X7T4</accession>
<keyword evidence="4" id="KW-0175">Coiled coil</keyword>
<feature type="coiled-coil region" evidence="4">
    <location>
        <begin position="3"/>
        <end position="59"/>
    </location>
</feature>
<dbReference type="PROSITE" id="PS00745">
    <property type="entry name" value="RF_PROK_I"/>
    <property type="match status" value="1"/>
</dbReference>
<dbReference type="PANTHER" id="PTHR43804:SF7">
    <property type="entry name" value="LD18447P"/>
    <property type="match status" value="1"/>
</dbReference>
<dbReference type="EMBL" id="PEYW01000010">
    <property type="protein sequence ID" value="PIS20990.1"/>
    <property type="molecule type" value="Genomic_DNA"/>
</dbReference>
<evidence type="ECO:0000313" key="6">
    <source>
        <dbReference type="EMBL" id="PIS20990.1"/>
    </source>
</evidence>
<organism evidence="6 7">
    <name type="scientific">candidate division WWE3 bacterium CG08_land_8_20_14_0_20_43_13</name>
    <dbReference type="NCBI Taxonomy" id="1975087"/>
    <lineage>
        <taxon>Bacteria</taxon>
        <taxon>Katanobacteria</taxon>
    </lineage>
</organism>
<feature type="domain" description="Prokaryotic-type class I peptide chain release factors" evidence="5">
    <location>
        <begin position="193"/>
        <end position="209"/>
    </location>
</feature>
<dbReference type="Pfam" id="PF03462">
    <property type="entry name" value="PCRF"/>
    <property type="match status" value="1"/>
</dbReference>
<dbReference type="Proteomes" id="UP000231414">
    <property type="component" value="Unassembled WGS sequence"/>
</dbReference>
<proteinExistence type="inferred from homology"/>
<dbReference type="AlphaFoldDB" id="A0A2H0X7T4"/>
<dbReference type="Gene3D" id="3.30.70.1660">
    <property type="match status" value="2"/>
</dbReference>
<evidence type="ECO:0000256" key="1">
    <source>
        <dbReference type="ARBA" id="ARBA00010835"/>
    </source>
</evidence>
<evidence type="ECO:0000259" key="5">
    <source>
        <dbReference type="PROSITE" id="PS00745"/>
    </source>
</evidence>
<dbReference type="InterPro" id="IPR005139">
    <property type="entry name" value="PCRF"/>
</dbReference>
<dbReference type="Pfam" id="PF00472">
    <property type="entry name" value="RF-1"/>
    <property type="match status" value="1"/>
</dbReference>
<dbReference type="InterPro" id="IPR050057">
    <property type="entry name" value="Prokaryotic/Mito_RF"/>
</dbReference>
<comment type="similarity">
    <text evidence="1">Belongs to the prokaryotic/mitochondrial release factor family.</text>
</comment>
<dbReference type="Gene3D" id="3.30.160.20">
    <property type="match status" value="1"/>
</dbReference>
<evidence type="ECO:0000256" key="4">
    <source>
        <dbReference type="SAM" id="Coils"/>
    </source>
</evidence>
<reference evidence="7" key="1">
    <citation type="submission" date="2017-09" db="EMBL/GenBank/DDBJ databases">
        <title>Depth-based differentiation of microbial function through sediment-hosted aquifers and enrichment of novel symbionts in the deep terrestrial subsurface.</title>
        <authorList>
            <person name="Probst A.J."/>
            <person name="Ladd B."/>
            <person name="Jarett J.K."/>
            <person name="Geller-Mcgrath D.E."/>
            <person name="Sieber C.M.K."/>
            <person name="Emerson J.B."/>
            <person name="Anantharaman K."/>
            <person name="Thomas B.C."/>
            <person name="Malmstrom R."/>
            <person name="Stieglmeier M."/>
            <person name="Klingl A."/>
            <person name="Woyke T."/>
            <person name="Ryan C.M."/>
            <person name="Banfield J.F."/>
        </authorList>
    </citation>
    <scope>NUCLEOTIDE SEQUENCE [LARGE SCALE GENOMIC DNA]</scope>
</reference>
<evidence type="ECO:0000313" key="7">
    <source>
        <dbReference type="Proteomes" id="UP000231414"/>
    </source>
</evidence>
<comment type="caution">
    <text evidence="6">The sequence shown here is derived from an EMBL/GenBank/DDBJ whole genome shotgun (WGS) entry which is preliminary data.</text>
</comment>
<keyword evidence="3" id="KW-0648">Protein biosynthesis</keyword>
<sequence length="327" mass="36171">MSEDYLKQQLDDLENQIKQTQELSGGGDSELAALAREDLTALNEQKIALEQAIAAANGTFSSSSPSSQATAEDSNYAIVEIRAGAGGDEAGLFASQLYRMYSMFAVKRGWKIIELEKNEGGLGNIKQVSFEIKGEGVYGLLAHESGVHRVQRVPETEKSGRIHTSTVTIAVLPKVSPVVLNIGEDDIRMERFHASGHGGQNVNKVETAVRLIHIPTGLAVECQRERSQQRNRDLAMELLRSRLFEEMKRQQKASLDELRADQVGTGERSEKIRTYNFPQNRVTDHRLKKSWYNIELIMDGEISEIMEDVKEIDKGEPINGSEAGGGA</sequence>
<gene>
    <name evidence="6" type="ORF">COT52_00965</name>
</gene>
<dbReference type="SMART" id="SM00937">
    <property type="entry name" value="PCRF"/>
    <property type="match status" value="1"/>
</dbReference>
<dbReference type="InterPro" id="IPR000352">
    <property type="entry name" value="Pep_chain_release_fac_I"/>
</dbReference>
<keyword evidence="2" id="KW-0488">Methylation</keyword>
<protein>
    <submittedName>
        <fullName evidence="6">Peptide chain release factor 1</fullName>
    </submittedName>
</protein>
<dbReference type="GO" id="GO:0005737">
    <property type="term" value="C:cytoplasm"/>
    <property type="evidence" value="ECO:0007669"/>
    <property type="project" value="UniProtKB-ARBA"/>
</dbReference>
<dbReference type="GO" id="GO:0003747">
    <property type="term" value="F:translation release factor activity"/>
    <property type="evidence" value="ECO:0007669"/>
    <property type="project" value="InterPro"/>
</dbReference>
<dbReference type="InterPro" id="IPR045853">
    <property type="entry name" value="Pep_chain_release_fac_I_sf"/>
</dbReference>
<dbReference type="SUPFAM" id="SSF75620">
    <property type="entry name" value="Release factor"/>
    <property type="match status" value="1"/>
</dbReference>
<dbReference type="FunFam" id="3.30.160.20:FF:000004">
    <property type="entry name" value="Peptide chain release factor 1"/>
    <property type="match status" value="1"/>
</dbReference>